<dbReference type="FunFam" id="2.30.30.100:FF:000006">
    <property type="entry name" value="Protein LSM14 homolog A isoform b"/>
    <property type="match status" value="1"/>
</dbReference>
<keyword evidence="9" id="KW-1185">Reference proteome</keyword>
<feature type="compositionally biased region" description="Basic and acidic residues" evidence="4">
    <location>
        <begin position="259"/>
        <end position="269"/>
    </location>
</feature>
<evidence type="ECO:0000313" key="10">
    <source>
        <dbReference type="RefSeq" id="XP_022342449.1"/>
    </source>
</evidence>
<dbReference type="InterPro" id="IPR025768">
    <property type="entry name" value="TFG_box"/>
</dbReference>
<feature type="compositionally biased region" description="Low complexity" evidence="4">
    <location>
        <begin position="214"/>
        <end position="231"/>
    </location>
</feature>
<dbReference type="GO" id="GO:0003729">
    <property type="term" value="F:mRNA binding"/>
    <property type="evidence" value="ECO:0007669"/>
    <property type="project" value="TreeGrafter"/>
</dbReference>
<dbReference type="GO" id="GO:0034063">
    <property type="term" value="P:stress granule assembly"/>
    <property type="evidence" value="ECO:0007669"/>
    <property type="project" value="TreeGrafter"/>
</dbReference>
<feature type="short sequence motif" description="FFD box" evidence="2">
    <location>
        <begin position="382"/>
        <end position="398"/>
    </location>
</feature>
<dbReference type="SMART" id="SM01271">
    <property type="entry name" value="LSM14"/>
    <property type="match status" value="1"/>
</dbReference>
<dbReference type="Gene3D" id="2.30.30.100">
    <property type="match status" value="1"/>
</dbReference>
<feature type="compositionally biased region" description="Gly residues" evidence="4">
    <location>
        <begin position="479"/>
        <end position="489"/>
    </location>
</feature>
<dbReference type="SUPFAM" id="SSF50182">
    <property type="entry name" value="Sm-like ribonucleoproteins"/>
    <property type="match status" value="1"/>
</dbReference>
<dbReference type="InterPro" id="IPR025762">
    <property type="entry name" value="DFDF"/>
</dbReference>
<reference evidence="10" key="1">
    <citation type="submission" date="2025-08" db="UniProtKB">
        <authorList>
            <consortium name="RefSeq"/>
        </authorList>
    </citation>
    <scope>IDENTIFICATION</scope>
    <source>
        <tissue evidence="10">Whole sample</tissue>
    </source>
</reference>
<feature type="region of interest" description="Disordered" evidence="4">
    <location>
        <begin position="422"/>
        <end position="491"/>
    </location>
</feature>
<evidence type="ECO:0000256" key="2">
    <source>
        <dbReference type="PROSITE-ProRule" id="PRU00846"/>
    </source>
</evidence>
<feature type="region of interest" description="Disordered" evidence="4">
    <location>
        <begin position="82"/>
        <end position="381"/>
    </location>
</feature>
<dbReference type="Pfam" id="PF12701">
    <property type="entry name" value="LSM14"/>
    <property type="match status" value="1"/>
</dbReference>
<dbReference type="PANTHER" id="PTHR13586:SF0">
    <property type="entry name" value="TRAILER HITCH, ISOFORM H"/>
    <property type="match status" value="1"/>
</dbReference>
<dbReference type="SMART" id="SM01199">
    <property type="entry name" value="FDF"/>
    <property type="match status" value="1"/>
</dbReference>
<feature type="compositionally biased region" description="Polar residues" evidence="4">
    <location>
        <begin position="129"/>
        <end position="139"/>
    </location>
</feature>
<feature type="compositionally biased region" description="Basic and acidic residues" evidence="4">
    <location>
        <begin position="315"/>
        <end position="325"/>
    </location>
</feature>
<dbReference type="Proteomes" id="UP000694844">
    <property type="component" value="Chromosome 5"/>
</dbReference>
<dbReference type="GO" id="GO:0033962">
    <property type="term" value="P:P-body assembly"/>
    <property type="evidence" value="ECO:0007669"/>
    <property type="project" value="TreeGrafter"/>
</dbReference>
<evidence type="ECO:0000259" key="5">
    <source>
        <dbReference type="PROSITE" id="PS51512"/>
    </source>
</evidence>
<evidence type="ECO:0000259" key="7">
    <source>
        <dbReference type="PROSITE" id="PS51536"/>
    </source>
</evidence>
<evidence type="ECO:0000256" key="1">
    <source>
        <dbReference type="ARBA" id="ARBA00010415"/>
    </source>
</evidence>
<gene>
    <name evidence="10" type="primary">LOC111136118</name>
</gene>
<dbReference type="PROSITE" id="PS52002">
    <property type="entry name" value="SM"/>
    <property type="match status" value="1"/>
</dbReference>
<feature type="compositionally biased region" description="Polar residues" evidence="4">
    <location>
        <begin position="197"/>
        <end position="210"/>
    </location>
</feature>
<evidence type="ECO:0000259" key="6">
    <source>
        <dbReference type="PROSITE" id="PS51513"/>
    </source>
</evidence>
<protein>
    <submittedName>
        <fullName evidence="10">Protein LSM14 homolog A-A-like isoform X3</fullName>
    </submittedName>
</protein>
<feature type="compositionally biased region" description="Low complexity" evidence="4">
    <location>
        <begin position="464"/>
        <end position="478"/>
    </location>
</feature>
<dbReference type="GO" id="GO:0000932">
    <property type="term" value="C:P-body"/>
    <property type="evidence" value="ECO:0007669"/>
    <property type="project" value="TreeGrafter"/>
</dbReference>
<dbReference type="PROSITE" id="PS51536">
    <property type="entry name" value="TFG"/>
    <property type="match status" value="1"/>
</dbReference>
<feature type="domain" description="FFD box profile" evidence="6">
    <location>
        <begin position="382"/>
        <end position="398"/>
    </location>
</feature>
<feature type="compositionally biased region" description="Acidic residues" evidence="4">
    <location>
        <begin position="368"/>
        <end position="381"/>
    </location>
</feature>
<evidence type="ECO:0000256" key="3">
    <source>
        <dbReference type="PROSITE-ProRule" id="PRU00869"/>
    </source>
</evidence>
<feature type="domain" description="Sm" evidence="8">
    <location>
        <begin position="1"/>
        <end position="81"/>
    </location>
</feature>
<feature type="compositionally biased region" description="Polar residues" evidence="4">
    <location>
        <begin position="148"/>
        <end position="178"/>
    </location>
</feature>
<dbReference type="PROSITE" id="PS51512">
    <property type="entry name" value="DFDF"/>
    <property type="match status" value="1"/>
</dbReference>
<dbReference type="PANTHER" id="PTHR13586">
    <property type="entry name" value="SCD6 PROTEIN-RELATED"/>
    <property type="match status" value="1"/>
</dbReference>
<feature type="short sequence motif" description="TFG box" evidence="3">
    <location>
        <begin position="406"/>
        <end position="426"/>
    </location>
</feature>
<comment type="similarity">
    <text evidence="1">Belongs to the LSM14 family.</text>
</comment>
<feature type="compositionally biased region" description="Low complexity" evidence="4">
    <location>
        <begin position="299"/>
        <end position="314"/>
    </location>
</feature>
<dbReference type="InterPro" id="IPR047575">
    <property type="entry name" value="Sm"/>
</dbReference>
<sequence length="518" mass="56857">MSGGIPYLGSKISLISKAGIRYEGILYTIDPNESTVALAKVRSFGTEDRPTDRPVAPRDEIFEYIIFRGSDIKDLHVCEPPKAQSLQSSMPPQDPAIVKSSQPTSSGFHQQGGGSFGGSTYQPFGGPQLYSQYGQTPGTAPQAFGAIPNQSGSRGPSPSFNRASPTVDQSIQVGSQQAIRRPGSRGPTPPSVHSNRKSPTLDQGTQMSPEKSQKGGQQHSSQSQQINSQHQMGDRSRKNHHQQQRPQSSNTYSRGGRGGFERGGFDRGGARGGRGGSQDKHAYYGGPSRGNASQRGPTRGNQRGQSSRGRYQSNRKVESPLKFDGEFDFEEANAQFDKDEIERELKEKLTIGEKKEEKSINGEKEDSVENGEDEGPEDEEEMFYDKNKSFFDNISCEATERAKGKSTRPSWREERKLNVETFGMSDNPRRNFRGRGRGYYGGFRGNRGGGGGFRNDGYRSDNYRGNFRGFRGGFRPSSGRGGSNGGGRSQGWVDYDYDFEAAGIERRGNNNRKAAVQS</sequence>
<proteinExistence type="inferred from homology"/>
<dbReference type="AlphaFoldDB" id="A0A8B8ER76"/>
<name>A0A8B8ER76_CRAVI</name>
<dbReference type="GeneID" id="111136118"/>
<dbReference type="InterPro" id="IPR025609">
    <property type="entry name" value="Lsm14-like_N"/>
</dbReference>
<feature type="domain" description="TFG box profile" evidence="7">
    <location>
        <begin position="406"/>
        <end position="426"/>
    </location>
</feature>
<dbReference type="PROSITE" id="PS51513">
    <property type="entry name" value="FFD"/>
    <property type="match status" value="1"/>
</dbReference>
<evidence type="ECO:0000259" key="8">
    <source>
        <dbReference type="PROSITE" id="PS52002"/>
    </source>
</evidence>
<dbReference type="RefSeq" id="XP_022342449.1">
    <property type="nucleotide sequence ID" value="XM_022486741.1"/>
</dbReference>
<evidence type="ECO:0000256" key="4">
    <source>
        <dbReference type="SAM" id="MobiDB-lite"/>
    </source>
</evidence>
<organism evidence="9 10">
    <name type="scientific">Crassostrea virginica</name>
    <name type="common">Eastern oyster</name>
    <dbReference type="NCBI Taxonomy" id="6565"/>
    <lineage>
        <taxon>Eukaryota</taxon>
        <taxon>Metazoa</taxon>
        <taxon>Spiralia</taxon>
        <taxon>Lophotrochozoa</taxon>
        <taxon>Mollusca</taxon>
        <taxon>Bivalvia</taxon>
        <taxon>Autobranchia</taxon>
        <taxon>Pteriomorphia</taxon>
        <taxon>Ostreida</taxon>
        <taxon>Ostreoidea</taxon>
        <taxon>Ostreidae</taxon>
        <taxon>Crassostrea</taxon>
    </lineage>
</organism>
<feature type="domain" description="DFDF" evidence="5">
    <location>
        <begin position="315"/>
        <end position="351"/>
    </location>
</feature>
<dbReference type="CDD" id="cd01736">
    <property type="entry name" value="LSm14_N"/>
    <property type="match status" value="1"/>
</dbReference>
<dbReference type="InterPro" id="IPR019050">
    <property type="entry name" value="FDF_dom"/>
</dbReference>
<dbReference type="Pfam" id="PF09532">
    <property type="entry name" value="FDF"/>
    <property type="match status" value="1"/>
</dbReference>
<feature type="compositionally biased region" description="Polar residues" evidence="4">
    <location>
        <begin position="244"/>
        <end position="253"/>
    </location>
</feature>
<dbReference type="InterPro" id="IPR025761">
    <property type="entry name" value="FFD_box"/>
</dbReference>
<feature type="compositionally biased region" description="Gly residues" evidence="4">
    <location>
        <begin position="437"/>
        <end position="454"/>
    </location>
</feature>
<evidence type="ECO:0000313" key="9">
    <source>
        <dbReference type="Proteomes" id="UP000694844"/>
    </source>
</evidence>
<dbReference type="InterPro" id="IPR010920">
    <property type="entry name" value="LSM_dom_sf"/>
</dbReference>
<feature type="compositionally biased region" description="Basic and acidic residues" evidence="4">
    <location>
        <begin position="336"/>
        <end position="367"/>
    </location>
</feature>
<accession>A0A8B8ER76</accession>
<dbReference type="OrthoDB" id="21539at2759"/>